<dbReference type="RefSeq" id="WP_344965307.1">
    <property type="nucleotide sequence ID" value="NZ_BAABDS010000039.1"/>
</dbReference>
<keyword evidence="2" id="KW-1185">Reference proteome</keyword>
<proteinExistence type="predicted"/>
<organism evidence="1 2">
    <name type="scientific">Oceanisphaera sediminis</name>
    <dbReference type="NCBI Taxonomy" id="981381"/>
    <lineage>
        <taxon>Bacteria</taxon>
        <taxon>Pseudomonadati</taxon>
        <taxon>Pseudomonadota</taxon>
        <taxon>Gammaproteobacteria</taxon>
        <taxon>Aeromonadales</taxon>
        <taxon>Aeromonadaceae</taxon>
        <taxon>Oceanisphaera</taxon>
    </lineage>
</organism>
<dbReference type="Pfam" id="PF08856">
    <property type="entry name" value="DUF1826"/>
    <property type="match status" value="1"/>
</dbReference>
<evidence type="ECO:0000313" key="1">
    <source>
        <dbReference type="EMBL" id="GAA3717692.1"/>
    </source>
</evidence>
<protein>
    <submittedName>
        <fullName evidence="1">DUF1826 domain-containing protein</fullName>
    </submittedName>
</protein>
<dbReference type="Proteomes" id="UP001501479">
    <property type="component" value="Unassembled WGS sequence"/>
</dbReference>
<dbReference type="InterPro" id="IPR014955">
    <property type="entry name" value="DUF1826"/>
</dbReference>
<gene>
    <name evidence="1" type="ORF">GCM10022421_27130</name>
</gene>
<reference evidence="2" key="1">
    <citation type="journal article" date="2019" name="Int. J. Syst. Evol. Microbiol.">
        <title>The Global Catalogue of Microorganisms (GCM) 10K type strain sequencing project: providing services to taxonomists for standard genome sequencing and annotation.</title>
        <authorList>
            <consortium name="The Broad Institute Genomics Platform"/>
            <consortium name="The Broad Institute Genome Sequencing Center for Infectious Disease"/>
            <person name="Wu L."/>
            <person name="Ma J."/>
        </authorList>
    </citation>
    <scope>NUCLEOTIDE SEQUENCE [LARGE SCALE GENOMIC DNA]</scope>
    <source>
        <strain evidence="2">JCM 17329</strain>
    </source>
</reference>
<evidence type="ECO:0000313" key="2">
    <source>
        <dbReference type="Proteomes" id="UP001501479"/>
    </source>
</evidence>
<accession>A0ABP7EFA0</accession>
<dbReference type="EMBL" id="BAABDS010000039">
    <property type="protein sequence ID" value="GAA3717692.1"/>
    <property type="molecule type" value="Genomic_DNA"/>
</dbReference>
<name>A0ABP7EFA0_9GAMM</name>
<sequence length="208" mass="23262">MIITAPPPAALTDVSRQDDTAGAFTHIYEPDCQLAVWRRPLSAALVGYAASLNRQNHQINVRELLPADAVTDTLCGRLPNLPGRDDLVADVQQLAEMFACLFELRRVGLRLASLQTAMCPRFHVDRIPCRLVTTYAGPGTHWLNQAQRNRLLDEGGREPEQWQRLVTGEVALLKGDGWQDNEGQGLWHRSPPVPTGYRRLFLSLDFAE</sequence>
<comment type="caution">
    <text evidence="1">The sequence shown here is derived from an EMBL/GenBank/DDBJ whole genome shotgun (WGS) entry which is preliminary data.</text>
</comment>